<evidence type="ECO:0000313" key="1">
    <source>
        <dbReference type="EMBL" id="CAB4137983.1"/>
    </source>
</evidence>
<proteinExistence type="predicted"/>
<dbReference type="EMBL" id="LR796341">
    <property type="protein sequence ID" value="CAB4137983.1"/>
    <property type="molecule type" value="Genomic_DNA"/>
</dbReference>
<accession>A0A6J5LXX3</accession>
<organism evidence="1">
    <name type="scientific">uncultured Caudovirales phage</name>
    <dbReference type="NCBI Taxonomy" id="2100421"/>
    <lineage>
        <taxon>Viruses</taxon>
        <taxon>Duplodnaviria</taxon>
        <taxon>Heunggongvirae</taxon>
        <taxon>Uroviricota</taxon>
        <taxon>Caudoviricetes</taxon>
        <taxon>Peduoviridae</taxon>
        <taxon>Maltschvirus</taxon>
        <taxon>Maltschvirus maltsch</taxon>
    </lineage>
</organism>
<name>A0A6J5LXX3_9CAUD</name>
<protein>
    <submittedName>
        <fullName evidence="1">Uncharacterized protein</fullName>
    </submittedName>
</protein>
<gene>
    <name evidence="1" type="ORF">UFOVP328_176</name>
</gene>
<reference evidence="1" key="1">
    <citation type="submission" date="2020-04" db="EMBL/GenBank/DDBJ databases">
        <authorList>
            <person name="Chiriac C."/>
            <person name="Salcher M."/>
            <person name="Ghai R."/>
            <person name="Kavagutti S V."/>
        </authorList>
    </citation>
    <scope>NUCLEOTIDE SEQUENCE</scope>
</reference>
<sequence length="57" mass="6503">MDQTLTQAFEIIEDFFIANQIDDPLSGIELMVGHFKQLSQLEQQALITFMDATKKTV</sequence>